<proteinExistence type="predicted"/>
<evidence type="ECO:0000259" key="3">
    <source>
        <dbReference type="PROSITE" id="PS51406"/>
    </source>
</evidence>
<evidence type="ECO:0000256" key="2">
    <source>
        <dbReference type="SAM" id="SignalP"/>
    </source>
</evidence>
<protein>
    <recommendedName>
        <fullName evidence="3">Fibrinogen C-terminal domain-containing protein</fullName>
    </recommendedName>
</protein>
<comment type="caution">
    <text evidence="4">The sequence shown here is derived from an EMBL/GenBank/DDBJ whole genome shotgun (WGS) entry which is preliminary data.</text>
</comment>
<evidence type="ECO:0000313" key="4">
    <source>
        <dbReference type="EMBL" id="CAH1791890.1"/>
    </source>
</evidence>
<dbReference type="InterPro" id="IPR050373">
    <property type="entry name" value="Fibrinogen_C-term_domain"/>
</dbReference>
<dbReference type="InterPro" id="IPR002181">
    <property type="entry name" value="Fibrinogen_a/b/g_C_dom"/>
</dbReference>
<dbReference type="InterPro" id="IPR008160">
    <property type="entry name" value="Collagen"/>
</dbReference>
<feature type="signal peptide" evidence="2">
    <location>
        <begin position="1"/>
        <end position="18"/>
    </location>
</feature>
<dbReference type="GO" id="GO:0005615">
    <property type="term" value="C:extracellular space"/>
    <property type="evidence" value="ECO:0007669"/>
    <property type="project" value="TreeGrafter"/>
</dbReference>
<dbReference type="EMBL" id="CAIIXF020000008">
    <property type="protein sequence ID" value="CAH1791890.1"/>
    <property type="molecule type" value="Genomic_DNA"/>
</dbReference>
<feature type="domain" description="Fibrinogen C-terminal" evidence="3">
    <location>
        <begin position="279"/>
        <end position="446"/>
    </location>
</feature>
<dbReference type="InterPro" id="IPR014716">
    <property type="entry name" value="Fibrinogen_a/b/g_C_1"/>
</dbReference>
<dbReference type="SMART" id="SM00186">
    <property type="entry name" value="FBG"/>
    <property type="match status" value="1"/>
</dbReference>
<evidence type="ECO:0000313" key="5">
    <source>
        <dbReference type="Proteomes" id="UP000749559"/>
    </source>
</evidence>
<feature type="region of interest" description="Disordered" evidence="1">
    <location>
        <begin position="76"/>
        <end position="283"/>
    </location>
</feature>
<accession>A0A8S4PBU3</accession>
<feature type="chain" id="PRO_5035932105" description="Fibrinogen C-terminal domain-containing protein" evidence="2">
    <location>
        <begin position="19"/>
        <end position="446"/>
    </location>
</feature>
<evidence type="ECO:0000256" key="1">
    <source>
        <dbReference type="SAM" id="MobiDB-lite"/>
    </source>
</evidence>
<dbReference type="Pfam" id="PF01391">
    <property type="entry name" value="Collagen"/>
    <property type="match status" value="2"/>
</dbReference>
<dbReference type="Gene3D" id="3.90.215.10">
    <property type="entry name" value="Gamma Fibrinogen, chain A, domain 1"/>
    <property type="match status" value="1"/>
</dbReference>
<organism evidence="4 5">
    <name type="scientific">Owenia fusiformis</name>
    <name type="common">Polychaete worm</name>
    <dbReference type="NCBI Taxonomy" id="6347"/>
    <lineage>
        <taxon>Eukaryota</taxon>
        <taxon>Metazoa</taxon>
        <taxon>Spiralia</taxon>
        <taxon>Lophotrochozoa</taxon>
        <taxon>Annelida</taxon>
        <taxon>Polychaeta</taxon>
        <taxon>Sedentaria</taxon>
        <taxon>Canalipalpata</taxon>
        <taxon>Sabellida</taxon>
        <taxon>Oweniida</taxon>
        <taxon>Oweniidae</taxon>
        <taxon>Owenia</taxon>
    </lineage>
</organism>
<dbReference type="PANTHER" id="PTHR19143">
    <property type="entry name" value="FIBRINOGEN/TENASCIN/ANGIOPOEITIN"/>
    <property type="match status" value="1"/>
</dbReference>
<feature type="compositionally biased region" description="Gly residues" evidence="1">
    <location>
        <begin position="125"/>
        <end position="134"/>
    </location>
</feature>
<sequence length="446" mass="46028">MELKHLLVLCLMAVSSNCQLTTSRSSKFYMQSTMPMYDDVITQMQEAIYVKTQEIAVLKKMVVNLQANYTQLGETARLKGDRGTSGHKGDQGAAGPKGNQGTAGSKGDQGTAGSKGDQGTAGPKGNQGIGGPKGDQGTVGPKGGQGTAGPKGNPGIRGPKGDQGTTGPKGDQGTAGPKGDQGTAGPKGDQGSAGPKGDQGTAGPKGDRGTAGPKGDQGTVGPKGDQGTAGSKGDRGTAGPKGDQGIVGPKGDRGNAGPPGFSGPAGEKGDKGSQGPKGDSGVVYPVDCSDNPSFTGIKTIQPRGKVSFRARCSTGCVFMARRFNGSVNFNQGWVEYKEGFGPLEGEHFIGLDNLHGLLSQGSYKLRIELTMWPPENETRHAEYSVFDVGDRRSNYRLTIGGYSGDAGDSLTYHNDTQFSTIDRDHDEDARGSCAFTYKGAWSLLPT</sequence>
<gene>
    <name evidence="4" type="ORF">OFUS_LOCUS16929</name>
</gene>
<dbReference type="InterPro" id="IPR036056">
    <property type="entry name" value="Fibrinogen-like_C"/>
</dbReference>
<keyword evidence="5" id="KW-1185">Reference proteome</keyword>
<dbReference type="Pfam" id="PF00147">
    <property type="entry name" value="Fibrinogen_C"/>
    <property type="match status" value="1"/>
</dbReference>
<dbReference type="PROSITE" id="PS51406">
    <property type="entry name" value="FIBRINOGEN_C_2"/>
    <property type="match status" value="1"/>
</dbReference>
<keyword evidence="2" id="KW-0732">Signal</keyword>
<dbReference type="OrthoDB" id="5983381at2759"/>
<dbReference type="AlphaFoldDB" id="A0A8S4PBU3"/>
<dbReference type="Proteomes" id="UP000749559">
    <property type="component" value="Unassembled WGS sequence"/>
</dbReference>
<feature type="compositionally biased region" description="Gly residues" evidence="1">
    <location>
        <begin position="140"/>
        <end position="149"/>
    </location>
</feature>
<reference evidence="4" key="1">
    <citation type="submission" date="2022-03" db="EMBL/GenBank/DDBJ databases">
        <authorList>
            <person name="Martin C."/>
        </authorList>
    </citation>
    <scope>NUCLEOTIDE SEQUENCE</scope>
</reference>
<feature type="compositionally biased region" description="Basic and acidic residues" evidence="1">
    <location>
        <begin position="76"/>
        <end position="90"/>
    </location>
</feature>
<name>A0A8S4PBU3_OWEFU</name>
<dbReference type="SUPFAM" id="SSF56496">
    <property type="entry name" value="Fibrinogen C-terminal domain-like"/>
    <property type="match status" value="1"/>
</dbReference>